<accession>A0A0F3IRW7</accession>
<dbReference type="SUPFAM" id="SSF53335">
    <property type="entry name" value="S-adenosyl-L-methionine-dependent methyltransferases"/>
    <property type="match status" value="1"/>
</dbReference>
<reference evidence="2 3" key="1">
    <citation type="submission" date="2015-03" db="EMBL/GenBank/DDBJ databases">
        <title>Draft genome sequence of Elstera litoralis.</title>
        <authorList>
            <person name="Rahalkar M.C."/>
            <person name="Dhakephalkar P.K."/>
            <person name="Pore S.D."/>
            <person name="Arora P."/>
            <person name="Kapse N.G."/>
            <person name="Pandit P.S."/>
        </authorList>
    </citation>
    <scope>NUCLEOTIDE SEQUENCE [LARGE SCALE GENOMIC DNA]</scope>
    <source>
        <strain evidence="2 3">Dia-1</strain>
    </source>
</reference>
<organism evidence="2 3">
    <name type="scientific">Elstera litoralis</name>
    <dbReference type="NCBI Taxonomy" id="552518"/>
    <lineage>
        <taxon>Bacteria</taxon>
        <taxon>Pseudomonadati</taxon>
        <taxon>Pseudomonadota</taxon>
        <taxon>Alphaproteobacteria</taxon>
        <taxon>Rhodospirillales</taxon>
        <taxon>Rhodospirillaceae</taxon>
        <taxon>Elstera</taxon>
    </lineage>
</organism>
<dbReference type="Pfam" id="PF05050">
    <property type="entry name" value="Methyltransf_21"/>
    <property type="match status" value="1"/>
</dbReference>
<dbReference type="InterPro" id="IPR029063">
    <property type="entry name" value="SAM-dependent_MTases_sf"/>
</dbReference>
<evidence type="ECO:0000313" key="2">
    <source>
        <dbReference type="EMBL" id="KJV09367.1"/>
    </source>
</evidence>
<feature type="domain" description="Methyltransferase FkbM" evidence="1">
    <location>
        <begin position="34"/>
        <end position="202"/>
    </location>
</feature>
<name>A0A0F3IRW7_9PROT</name>
<dbReference type="GO" id="GO:0008171">
    <property type="term" value="F:O-methyltransferase activity"/>
    <property type="evidence" value="ECO:0007669"/>
    <property type="project" value="TreeGrafter"/>
</dbReference>
<evidence type="ECO:0000259" key="1">
    <source>
        <dbReference type="Pfam" id="PF05050"/>
    </source>
</evidence>
<dbReference type="InterPro" id="IPR006342">
    <property type="entry name" value="FkbM_mtfrase"/>
</dbReference>
<dbReference type="Proteomes" id="UP000033774">
    <property type="component" value="Unassembled WGS sequence"/>
</dbReference>
<sequence length="228" mass="24897">MRSKTFRRGLRFGVAASLENLAAMRDLRIATVIDAGANVGQFSLLIRGLHPQVEIHAFEPFPAAVARFTRLFAGDAGVHLHPVALGEAETTAPLHISRRSDNSSLLPINRSQTVFAPGTEAIGTVTVPVRRLDAVLAETALPRPVLLKVDTQGGELALLTGAEGLFPIIDYIYVEVSFVEFYTGQPLADRILDYMQAHGYRIIGIGGVARNDRDQILQADLLFERLTR</sequence>
<dbReference type="PANTHER" id="PTHR36973">
    <property type="entry name" value="SLL1456 PROTEIN-RELATED"/>
    <property type="match status" value="1"/>
</dbReference>
<dbReference type="PATRIC" id="fig|552518.3.peg.1947"/>
<gene>
    <name evidence="2" type="ORF">VZ95_11955</name>
</gene>
<dbReference type="EMBL" id="LAJY01000296">
    <property type="protein sequence ID" value="KJV09367.1"/>
    <property type="molecule type" value="Genomic_DNA"/>
</dbReference>
<evidence type="ECO:0000313" key="3">
    <source>
        <dbReference type="Proteomes" id="UP000033774"/>
    </source>
</evidence>
<dbReference type="PANTHER" id="PTHR36973:SF4">
    <property type="entry name" value="NODULATION PROTEIN"/>
    <property type="match status" value="1"/>
</dbReference>
<dbReference type="AlphaFoldDB" id="A0A0F3IRW7"/>
<dbReference type="Gene3D" id="3.40.50.150">
    <property type="entry name" value="Vaccinia Virus protein VP39"/>
    <property type="match status" value="1"/>
</dbReference>
<comment type="caution">
    <text evidence="2">The sequence shown here is derived from an EMBL/GenBank/DDBJ whole genome shotgun (WGS) entry which is preliminary data.</text>
</comment>
<protein>
    <recommendedName>
        <fullName evidence="1">Methyltransferase FkbM domain-containing protein</fullName>
    </recommendedName>
</protein>
<dbReference type="InterPro" id="IPR053188">
    <property type="entry name" value="FkbM_Methyltransferase"/>
</dbReference>
<keyword evidence="3" id="KW-1185">Reference proteome</keyword>
<dbReference type="NCBIfam" id="TIGR01444">
    <property type="entry name" value="fkbM_fam"/>
    <property type="match status" value="1"/>
</dbReference>
<proteinExistence type="predicted"/>